<dbReference type="PANTHER" id="PTHR31765">
    <property type="entry name" value="PROTEIN CBG12783"/>
    <property type="match status" value="1"/>
</dbReference>
<organism evidence="2 3">
    <name type="scientific">Cryptococcus bacillisporus CA1873</name>
    <dbReference type="NCBI Taxonomy" id="1296111"/>
    <lineage>
        <taxon>Eukaryota</taxon>
        <taxon>Fungi</taxon>
        <taxon>Dikarya</taxon>
        <taxon>Basidiomycota</taxon>
        <taxon>Agaricomycotina</taxon>
        <taxon>Tremellomycetes</taxon>
        <taxon>Tremellales</taxon>
        <taxon>Cryptococcaceae</taxon>
        <taxon>Cryptococcus</taxon>
        <taxon>Cryptococcus gattii species complex</taxon>
    </lineage>
</organism>
<feature type="region of interest" description="Disordered" evidence="1">
    <location>
        <begin position="118"/>
        <end position="151"/>
    </location>
</feature>
<feature type="compositionally biased region" description="Basic and acidic residues" evidence="1">
    <location>
        <begin position="244"/>
        <end position="266"/>
    </location>
</feature>
<dbReference type="EMBL" id="KN848890">
    <property type="protein sequence ID" value="KIR68806.1"/>
    <property type="molecule type" value="Genomic_DNA"/>
</dbReference>
<evidence type="ECO:0000313" key="2">
    <source>
        <dbReference type="EMBL" id="KIR68806.1"/>
    </source>
</evidence>
<keyword evidence="3" id="KW-1185">Reference proteome</keyword>
<proteinExistence type="predicted"/>
<gene>
    <name evidence="2" type="ORF">I314_01231</name>
</gene>
<reference evidence="2 3" key="1">
    <citation type="submission" date="2015-01" db="EMBL/GenBank/DDBJ databases">
        <title>The Genome Sequence of Cryptococcus gattii CA1873.</title>
        <authorList>
            <consortium name="The Broad Institute Genomics Platform"/>
            <person name="Cuomo C."/>
            <person name="Litvintseva A."/>
            <person name="Chen Y."/>
            <person name="Heitman J."/>
            <person name="Sun S."/>
            <person name="Springer D."/>
            <person name="Dromer F."/>
            <person name="Young S."/>
            <person name="Zeng Q."/>
            <person name="Gargeya S."/>
            <person name="Abouelleil A."/>
            <person name="Alvarado L."/>
            <person name="Chapman S.B."/>
            <person name="Gainer-Dewar J."/>
            <person name="Goldberg J."/>
            <person name="Griggs A."/>
            <person name="Gujja S."/>
            <person name="Hansen M."/>
            <person name="Howarth C."/>
            <person name="Imamovic A."/>
            <person name="Larimer J."/>
            <person name="Murphy C."/>
            <person name="Naylor J."/>
            <person name="Pearson M."/>
            <person name="Priest M."/>
            <person name="Roberts A."/>
            <person name="Saif S."/>
            <person name="Shea T."/>
            <person name="Sykes S."/>
            <person name="Wortman J."/>
            <person name="Nusbaum C."/>
            <person name="Birren B."/>
        </authorList>
    </citation>
    <scope>NUCLEOTIDE SEQUENCE [LARGE SCALE GENOMIC DNA]</scope>
    <source>
        <strain evidence="2 3">CA1873</strain>
    </source>
</reference>
<dbReference type="PANTHER" id="PTHR31765:SF3">
    <property type="entry name" value="TRANSLATION INITIATION FACTOR IF-2"/>
    <property type="match status" value="1"/>
</dbReference>
<feature type="region of interest" description="Disordered" evidence="1">
    <location>
        <begin position="180"/>
        <end position="336"/>
    </location>
</feature>
<accession>A0ABR5BI02</accession>
<evidence type="ECO:0000256" key="1">
    <source>
        <dbReference type="SAM" id="MobiDB-lite"/>
    </source>
</evidence>
<feature type="compositionally biased region" description="Polar residues" evidence="1">
    <location>
        <begin position="269"/>
        <end position="279"/>
    </location>
</feature>
<dbReference type="Proteomes" id="UP000053800">
    <property type="component" value="Unassembled WGS sequence"/>
</dbReference>
<name>A0ABR5BI02_CRYGA</name>
<sequence>MLSNQTERWRDTDMIREAIPRNREKLTDSISLDEGNVTVPRRRMVPTRIVTSTPTDSDGEPIPLLSGSTAINSSDEEELASQTALQRANIKNMKADQTVAIKNAVADNPELAREYQEAQLRQPKGIDTGINQRNGHARRRQNKGVDGSDTDAEDFDRVRWALGYESDSTNDTASIHIDSDEDANAPASQQISRHPPSQLSPRRRPSQAQEPSSADPLKPRVETIPSENEDEWSMKSRNRTPAEIVRDHWKNQSDRERQQRANEGEAQKPPSQGAGNYQQNDDERAPMNSQSQEKTADSAGRQPRRRQSAGDTSLKKEDDPVSPLSPDTKNIVDQRRVKQQQEKLFLMMIPPMSATSMVWKPTDRRKPIGKTLST</sequence>
<protein>
    <submittedName>
        <fullName evidence="2">Uncharacterized protein</fullName>
    </submittedName>
</protein>
<evidence type="ECO:0000313" key="3">
    <source>
        <dbReference type="Proteomes" id="UP000053800"/>
    </source>
</evidence>